<evidence type="ECO:0000313" key="1">
    <source>
        <dbReference type="Proteomes" id="UP000887565"/>
    </source>
</evidence>
<accession>A0A915K4B9</accession>
<proteinExistence type="predicted"/>
<protein>
    <submittedName>
        <fullName evidence="2">Uncharacterized protein</fullName>
    </submittedName>
</protein>
<dbReference type="AlphaFoldDB" id="A0A915K4B9"/>
<sequence length="91" mass="9766">MISMVMIWKGCVGCIGNKGGGGGVRGDNRVDMGMCQEVCANDTLVVTVILKNYALDHVFAKSGLHGNYDSTMGVDNSTIGDFDFPAYRELK</sequence>
<keyword evidence="1" id="KW-1185">Reference proteome</keyword>
<dbReference type="WBParaSite" id="nRc.2.0.1.t33178-RA">
    <property type="protein sequence ID" value="nRc.2.0.1.t33178-RA"/>
    <property type="gene ID" value="nRc.2.0.1.g33178"/>
</dbReference>
<name>A0A915K4B9_ROMCU</name>
<reference evidence="2" key="1">
    <citation type="submission" date="2022-11" db="UniProtKB">
        <authorList>
            <consortium name="WormBaseParasite"/>
        </authorList>
    </citation>
    <scope>IDENTIFICATION</scope>
</reference>
<evidence type="ECO:0000313" key="2">
    <source>
        <dbReference type="WBParaSite" id="nRc.2.0.1.t33178-RA"/>
    </source>
</evidence>
<dbReference type="Proteomes" id="UP000887565">
    <property type="component" value="Unplaced"/>
</dbReference>
<organism evidence="1 2">
    <name type="scientific">Romanomermis culicivorax</name>
    <name type="common">Nematode worm</name>
    <dbReference type="NCBI Taxonomy" id="13658"/>
    <lineage>
        <taxon>Eukaryota</taxon>
        <taxon>Metazoa</taxon>
        <taxon>Ecdysozoa</taxon>
        <taxon>Nematoda</taxon>
        <taxon>Enoplea</taxon>
        <taxon>Dorylaimia</taxon>
        <taxon>Mermithida</taxon>
        <taxon>Mermithoidea</taxon>
        <taxon>Mermithidae</taxon>
        <taxon>Romanomermis</taxon>
    </lineage>
</organism>